<dbReference type="GO" id="GO:0005737">
    <property type="term" value="C:cytoplasm"/>
    <property type="evidence" value="ECO:0007669"/>
    <property type="project" value="TreeGrafter"/>
</dbReference>
<evidence type="ECO:0000259" key="6">
    <source>
        <dbReference type="Pfam" id="PF08546"/>
    </source>
</evidence>
<dbReference type="SUPFAM" id="SSF48179">
    <property type="entry name" value="6-phosphogluconate dehydrogenase C-terminal domain-like"/>
    <property type="match status" value="1"/>
</dbReference>
<evidence type="ECO:0000256" key="4">
    <source>
        <dbReference type="RuleBase" id="RU362068"/>
    </source>
</evidence>
<keyword evidence="3 4" id="KW-0560">Oxidoreductase</keyword>
<dbReference type="PANTHER" id="PTHR21708:SF26">
    <property type="entry name" value="2-DEHYDROPANTOATE 2-REDUCTASE"/>
    <property type="match status" value="1"/>
</dbReference>
<dbReference type="UniPathway" id="UPA00028">
    <property type="reaction ID" value="UER00004"/>
</dbReference>
<dbReference type="Proteomes" id="UP000002730">
    <property type="component" value="Chromosome"/>
</dbReference>
<name>D9SLS4_CLOC7</name>
<dbReference type="Gene3D" id="1.10.1040.10">
    <property type="entry name" value="N-(1-d-carboxylethyl)-l-norvaline Dehydrogenase, domain 2"/>
    <property type="match status" value="1"/>
</dbReference>
<dbReference type="InterPro" id="IPR036291">
    <property type="entry name" value="NAD(P)-bd_dom_sf"/>
</dbReference>
<dbReference type="STRING" id="573061.Clocel_4048"/>
<accession>D9SLS4</accession>
<proteinExistence type="inferred from homology"/>
<dbReference type="eggNOG" id="COG1893">
    <property type="taxonomic scope" value="Bacteria"/>
</dbReference>
<dbReference type="KEGG" id="ccb:Clocel_4048"/>
<dbReference type="OrthoDB" id="9772736at2"/>
<dbReference type="Pfam" id="PF02558">
    <property type="entry name" value="ApbA"/>
    <property type="match status" value="1"/>
</dbReference>
<dbReference type="InterPro" id="IPR003710">
    <property type="entry name" value="ApbA"/>
</dbReference>
<comment type="similarity">
    <text evidence="1 4">Belongs to the ketopantoate reductase family.</text>
</comment>
<dbReference type="HOGENOM" id="CLU_031468_6_0_9"/>
<feature type="domain" description="Ketopantoate reductase C-terminal" evidence="6">
    <location>
        <begin position="188"/>
        <end position="308"/>
    </location>
</feature>
<dbReference type="InterPro" id="IPR008927">
    <property type="entry name" value="6-PGluconate_DH-like_C_sf"/>
</dbReference>
<reference evidence="7 8" key="1">
    <citation type="submission" date="2010-08" db="EMBL/GenBank/DDBJ databases">
        <title>Complete sequence of Clostridium cellulovorans 743B.</title>
        <authorList>
            <consortium name="US DOE Joint Genome Institute"/>
            <person name="Lucas S."/>
            <person name="Copeland A."/>
            <person name="Lapidus A."/>
            <person name="Cheng J.-F."/>
            <person name="Bruce D."/>
            <person name="Goodwin L."/>
            <person name="Pitluck S."/>
            <person name="Chertkov O."/>
            <person name="Detter J.C."/>
            <person name="Han C."/>
            <person name="Tapia R."/>
            <person name="Land M."/>
            <person name="Hauser L."/>
            <person name="Chang Y.-J."/>
            <person name="Jeffries C."/>
            <person name="Kyrpides N."/>
            <person name="Ivanova N."/>
            <person name="Mikhailova N."/>
            <person name="Hemme C.L."/>
            <person name="Woyke T."/>
        </authorList>
    </citation>
    <scope>NUCLEOTIDE SEQUENCE [LARGE SCALE GENOMIC DNA]</scope>
    <source>
        <strain evidence="8">ATCC 35296 / DSM 3052 / OCM 3 / 743B</strain>
    </source>
</reference>
<evidence type="ECO:0000256" key="1">
    <source>
        <dbReference type="ARBA" id="ARBA00007870"/>
    </source>
</evidence>
<keyword evidence="2 4" id="KW-0521">NADP</keyword>
<dbReference type="Gene3D" id="3.40.50.720">
    <property type="entry name" value="NAD(P)-binding Rossmann-like Domain"/>
    <property type="match status" value="1"/>
</dbReference>
<dbReference type="SUPFAM" id="SSF51735">
    <property type="entry name" value="NAD(P)-binding Rossmann-fold domains"/>
    <property type="match status" value="1"/>
</dbReference>
<evidence type="ECO:0000259" key="5">
    <source>
        <dbReference type="Pfam" id="PF02558"/>
    </source>
</evidence>
<dbReference type="InterPro" id="IPR013328">
    <property type="entry name" value="6PGD_dom2"/>
</dbReference>
<dbReference type="InterPro" id="IPR013752">
    <property type="entry name" value="KPA_reductase"/>
</dbReference>
<dbReference type="NCBIfam" id="TIGR00745">
    <property type="entry name" value="apbA_panE"/>
    <property type="match status" value="1"/>
</dbReference>
<evidence type="ECO:0000313" key="8">
    <source>
        <dbReference type="Proteomes" id="UP000002730"/>
    </source>
</evidence>
<dbReference type="GO" id="GO:0015940">
    <property type="term" value="P:pantothenate biosynthetic process"/>
    <property type="evidence" value="ECO:0007669"/>
    <property type="project" value="UniProtKB-UniPathway"/>
</dbReference>
<dbReference type="PANTHER" id="PTHR21708">
    <property type="entry name" value="PROBABLE 2-DEHYDROPANTOATE 2-REDUCTASE"/>
    <property type="match status" value="1"/>
</dbReference>
<comment type="pathway">
    <text evidence="4">Cofactor biosynthesis; (R)-pantothenate biosynthesis; (R)-pantoate from 3-methyl-2-oxobutanoate: step 2/2.</text>
</comment>
<dbReference type="RefSeq" id="WP_010074060.1">
    <property type="nucleotide sequence ID" value="NC_014393.1"/>
</dbReference>
<organism evidence="7 8">
    <name type="scientific">Clostridium cellulovorans (strain ATCC 35296 / DSM 3052 / OCM 3 / 743B)</name>
    <dbReference type="NCBI Taxonomy" id="573061"/>
    <lineage>
        <taxon>Bacteria</taxon>
        <taxon>Bacillati</taxon>
        <taxon>Bacillota</taxon>
        <taxon>Clostridia</taxon>
        <taxon>Eubacteriales</taxon>
        <taxon>Clostridiaceae</taxon>
        <taxon>Clostridium</taxon>
    </lineage>
</organism>
<protein>
    <recommendedName>
        <fullName evidence="4">2-dehydropantoate 2-reductase</fullName>
        <ecNumber evidence="4">1.1.1.169</ecNumber>
    </recommendedName>
    <alternativeName>
        <fullName evidence="4">Ketopantoate reductase</fullName>
    </alternativeName>
</protein>
<dbReference type="AlphaFoldDB" id="D9SLS4"/>
<comment type="function">
    <text evidence="4">Catalyzes the NADPH-dependent reduction of ketopantoate into pantoic acid.</text>
</comment>
<dbReference type="Pfam" id="PF08546">
    <property type="entry name" value="ApbA_C"/>
    <property type="match status" value="1"/>
</dbReference>
<comment type="catalytic activity">
    <reaction evidence="4">
        <text>(R)-pantoate + NADP(+) = 2-dehydropantoate + NADPH + H(+)</text>
        <dbReference type="Rhea" id="RHEA:16233"/>
        <dbReference type="ChEBI" id="CHEBI:11561"/>
        <dbReference type="ChEBI" id="CHEBI:15378"/>
        <dbReference type="ChEBI" id="CHEBI:15980"/>
        <dbReference type="ChEBI" id="CHEBI:57783"/>
        <dbReference type="ChEBI" id="CHEBI:58349"/>
        <dbReference type="EC" id="1.1.1.169"/>
    </reaction>
</comment>
<evidence type="ECO:0000256" key="2">
    <source>
        <dbReference type="ARBA" id="ARBA00022857"/>
    </source>
</evidence>
<gene>
    <name evidence="7" type="ordered locus">Clocel_4048</name>
</gene>
<keyword evidence="8" id="KW-1185">Reference proteome</keyword>
<sequence>MKNVAFIGVGGVGGYFGGKMAQLLVDAERNLKIYFVARGNHLEVIQKNGLTLITKQEGTMKCVPTMATDRLEELPILDICYICVKQYDLDDTLIRLVPKMGDNTKIIPLLNGIDIYERIRKIIKNGVVFPACVYVGTHIKEPGIVEQNGGACTIIFGKDPKNTVVDATDVCELMDRANIQYSYSSEYTKEIWSKYIFIAAYGLVTASENKTLGQVFKDEDSSKKVKGIMKEIVEISKKEEVNLPENIIESAYNKARNFPYEAKTSFQRDFELKDKKDERELFGQTLIELAAKYDLPIPFICTAYEKINSIG</sequence>
<keyword evidence="4" id="KW-0566">Pantothenate biosynthesis</keyword>
<dbReference type="EC" id="1.1.1.169" evidence="4"/>
<dbReference type="GO" id="GO:0008677">
    <property type="term" value="F:2-dehydropantoate 2-reductase activity"/>
    <property type="evidence" value="ECO:0007669"/>
    <property type="project" value="UniProtKB-EC"/>
</dbReference>
<dbReference type="InterPro" id="IPR051402">
    <property type="entry name" value="KPR-Related"/>
</dbReference>
<evidence type="ECO:0000313" key="7">
    <source>
        <dbReference type="EMBL" id="ADL53711.1"/>
    </source>
</evidence>
<dbReference type="InterPro" id="IPR013332">
    <property type="entry name" value="KPR_N"/>
</dbReference>
<evidence type="ECO:0000256" key="3">
    <source>
        <dbReference type="ARBA" id="ARBA00023002"/>
    </source>
</evidence>
<feature type="domain" description="Ketopantoate reductase N-terminal" evidence="5">
    <location>
        <begin position="4"/>
        <end position="157"/>
    </location>
</feature>
<dbReference type="EMBL" id="CP002160">
    <property type="protein sequence ID" value="ADL53711.1"/>
    <property type="molecule type" value="Genomic_DNA"/>
</dbReference>